<dbReference type="CDD" id="cd06587">
    <property type="entry name" value="VOC"/>
    <property type="match status" value="1"/>
</dbReference>
<dbReference type="SUPFAM" id="SSF54593">
    <property type="entry name" value="Glyoxalase/Bleomycin resistance protein/Dihydroxybiphenyl dioxygenase"/>
    <property type="match status" value="1"/>
</dbReference>
<dbReference type="InterPro" id="IPR004360">
    <property type="entry name" value="Glyas_Fos-R_dOase_dom"/>
</dbReference>
<organism evidence="3 4">
    <name type="scientific">Aliiroseovarius crassostreae</name>
    <dbReference type="NCBI Taxonomy" id="154981"/>
    <lineage>
        <taxon>Bacteria</taxon>
        <taxon>Pseudomonadati</taxon>
        <taxon>Pseudomonadota</taxon>
        <taxon>Alphaproteobacteria</taxon>
        <taxon>Rhodobacterales</taxon>
        <taxon>Paracoccaceae</taxon>
        <taxon>Aliiroseovarius</taxon>
    </lineage>
</organism>
<dbReference type="Gene3D" id="3.10.180.10">
    <property type="entry name" value="2,3-Dihydroxybiphenyl 1,2-Dioxygenase, domain 1"/>
    <property type="match status" value="1"/>
</dbReference>
<evidence type="ECO:0000256" key="1">
    <source>
        <dbReference type="SAM" id="MobiDB-lite"/>
    </source>
</evidence>
<keyword evidence="4" id="KW-1185">Reference proteome</keyword>
<reference evidence="3 4" key="1">
    <citation type="submission" date="2015-09" db="EMBL/GenBank/DDBJ databases">
        <title>Draft genome sequence of Aliiroseovarius crassostreae CV919-312TSm, the causative agent of Roseovarius Oyster Disease (formerly Juvenile Oyster Disease).</title>
        <authorList>
            <person name="Kessner L."/>
            <person name="Spinard E."/>
            <person name="Nelson D."/>
        </authorList>
    </citation>
    <scope>NUCLEOTIDE SEQUENCE [LARGE SCALE GENOMIC DNA]</scope>
    <source>
        <strain evidence="3 4">CV919-312</strain>
    </source>
</reference>
<sequence>MQLGTFSLSLAVKDIAASLAFYQALGFRQIGGDMDQNWVILESGGTVIGLFQGMFEKNMMTFNPGWSAPGVSAEEFDDIRKIQAMLQEVGITPTRPAAPGADGPDHLLITDPDGNTIMLDQHVPKPE</sequence>
<dbReference type="EMBL" id="LKBA01000006">
    <property type="protein sequence ID" value="KPN63716.1"/>
    <property type="molecule type" value="Genomic_DNA"/>
</dbReference>
<dbReference type="PANTHER" id="PTHR36503:SF1">
    <property type="entry name" value="BLR2520 PROTEIN"/>
    <property type="match status" value="1"/>
</dbReference>
<dbReference type="RefSeq" id="WP_055190332.1">
    <property type="nucleotide sequence ID" value="NZ_FPBS01000027.1"/>
</dbReference>
<dbReference type="Pfam" id="PF00903">
    <property type="entry name" value="Glyoxalase"/>
    <property type="match status" value="1"/>
</dbReference>
<evidence type="ECO:0000259" key="2">
    <source>
        <dbReference type="Pfam" id="PF00903"/>
    </source>
</evidence>
<feature type="domain" description="Glyoxalase/fosfomycin resistance/dioxygenase" evidence="2">
    <location>
        <begin position="8"/>
        <end position="119"/>
    </location>
</feature>
<dbReference type="STRING" id="154981.AKJ29_13950"/>
<gene>
    <name evidence="3" type="ORF">AKJ29_13950</name>
</gene>
<dbReference type="InterPro" id="IPR029068">
    <property type="entry name" value="Glyas_Bleomycin-R_OHBP_Dase"/>
</dbReference>
<feature type="region of interest" description="Disordered" evidence="1">
    <location>
        <begin position="93"/>
        <end position="127"/>
    </location>
</feature>
<name>A0A0P7KNG4_9RHOB</name>
<dbReference type="Proteomes" id="UP000050471">
    <property type="component" value="Unassembled WGS sequence"/>
</dbReference>
<dbReference type="OrthoDB" id="2719609at2"/>
<protein>
    <submittedName>
        <fullName evidence="3">Glyoxalase</fullName>
    </submittedName>
</protein>
<accession>A0A0P7KNG4</accession>
<proteinExistence type="predicted"/>
<dbReference type="AlphaFoldDB" id="A0A0P7KNG4"/>
<evidence type="ECO:0000313" key="4">
    <source>
        <dbReference type="Proteomes" id="UP000050471"/>
    </source>
</evidence>
<dbReference type="PANTHER" id="PTHR36503">
    <property type="entry name" value="BLR2520 PROTEIN"/>
    <property type="match status" value="1"/>
</dbReference>
<evidence type="ECO:0000313" key="3">
    <source>
        <dbReference type="EMBL" id="KPN63716.1"/>
    </source>
</evidence>
<comment type="caution">
    <text evidence="3">The sequence shown here is derived from an EMBL/GenBank/DDBJ whole genome shotgun (WGS) entry which is preliminary data.</text>
</comment>